<gene>
    <name evidence="1" type="primary">g11680</name>
    <name evidence="1" type="ORF">NpPPO83_00011680</name>
</gene>
<dbReference type="Proteomes" id="UP001165186">
    <property type="component" value="Unassembled WGS sequence"/>
</dbReference>
<organism evidence="1 2">
    <name type="scientific">Neofusicoccum parvum</name>
    <dbReference type="NCBI Taxonomy" id="310453"/>
    <lineage>
        <taxon>Eukaryota</taxon>
        <taxon>Fungi</taxon>
        <taxon>Dikarya</taxon>
        <taxon>Ascomycota</taxon>
        <taxon>Pezizomycotina</taxon>
        <taxon>Dothideomycetes</taxon>
        <taxon>Dothideomycetes incertae sedis</taxon>
        <taxon>Botryosphaeriales</taxon>
        <taxon>Botryosphaeriaceae</taxon>
        <taxon>Neofusicoccum</taxon>
    </lineage>
</organism>
<reference evidence="1" key="1">
    <citation type="submission" date="2024-09" db="EMBL/GenBank/DDBJ databases">
        <title>Draft Genome Sequences of Neofusicoccum parvum.</title>
        <authorList>
            <person name="Ashida A."/>
            <person name="Camagna M."/>
            <person name="Tanaka A."/>
            <person name="Takemoto D."/>
        </authorList>
    </citation>
    <scope>NUCLEOTIDE SEQUENCE</scope>
    <source>
        <strain evidence="1">PPO83</strain>
    </source>
</reference>
<evidence type="ECO:0000313" key="2">
    <source>
        <dbReference type="Proteomes" id="UP001165186"/>
    </source>
</evidence>
<comment type="caution">
    <text evidence="1">The sequence shown here is derived from an EMBL/GenBank/DDBJ whole genome shotgun (WGS) entry which is preliminary data.</text>
</comment>
<keyword evidence="2" id="KW-1185">Reference proteome</keyword>
<proteinExistence type="predicted"/>
<evidence type="ECO:0000313" key="1">
    <source>
        <dbReference type="EMBL" id="GME41120.1"/>
    </source>
</evidence>
<protein>
    <submittedName>
        <fullName evidence="1">Amidohydrolase 1</fullName>
    </submittedName>
</protein>
<sequence length="1066" mass="114008">MSKKGTTKTTTSVDPYAVVEIDPSSPGTIVRVELVLESVLTLFIAYPAISRPHSTPQELYLPEPAGASTPSVKTVMLVYWYGISMLALTVPMLLAIPNRLGAVESRRLVYILLAAVEAMWVPTVMFMARSDERIDAEKVIAQQAVPMALFLVFRLWVLFVKPHWLGRYRLRNGSHSKSGKPSTLSLERLQQDLATCAKLQRAPQDPSGHRDRSARYIDGHPPTLIKNATVWTGEPVPGTSAADARAGKGYGWVQADVLLSHGLIKTVGASIRADALADDVVVYEAGGRQLTAGIVDMHSHAGVDELPELRGWDDTNELSADITPYVRSIDGLDPLDPQIQVIKSGGVTTSLVLPGSGNNIGGEAFVVKHAVGRPDGRLEVSAEDMLADPGRSWRYIKMACGENAKRVYGKTGEHGPTSRLGESWEFRHAFEQASRLVKQQDDWCAAAAAGGVEAMDAYLPQDLRWETLGAVLRGQVHVNTHCYTVPDLEAFIDHTNEFQFPIRAFHHAHETYIVPELLKRAWGGRAPAAALFAENMLYKAEAYRGSEQAGKILYENGITPVYVSDNPVLNAQHVVFEAAKAFRYGLPYHAALAGVTTAPAELLGLGERIGKVKAGFDADVVVWDSDPLSVGATPVQVWIDGTAQYEDPYLLNKSRSDPIDSSKPLTRSTEDLDVTEDENVVFTGVRRSLLPGFEQAVEGAGESTNVVITNGKVACVGACDAELQAAAAKKVRTVELQNGYLSPSFTILGSVLGLSEISAEADTVDGRHGNDVFSRAVDGLVLDNKQLAAAYRHGVTRAISAPVFSGGGARGVSAGFLTSASHPLQEGAVWSDEVSVHYTLTTAAKQGNTPSISSAIGALRSSLLNAAEFNETTAASKYSEQAYLSRVVAGELPLVITVDSADTIASILRVKAEVEEAVNADIRLAIVGGAESHLVAKELAAADVGVVLAPLLQYAQSWDQRRSLTGAPLTNGTTIDALLDAGVTTAIGITESWQARVLALSAATAYANAEGRLGESDALSLISTNVYKLLGLKSADDFVVFEGSPLEIQSRVVAVGSGRGFVSVYN</sequence>
<accession>A0ACB5SHI5</accession>
<name>A0ACB5SHI5_9PEZI</name>
<dbReference type="EMBL" id="BSXG01000096">
    <property type="protein sequence ID" value="GME41120.1"/>
    <property type="molecule type" value="Genomic_DNA"/>
</dbReference>